<dbReference type="SMART" id="SM00034">
    <property type="entry name" value="CLECT"/>
    <property type="match status" value="1"/>
</dbReference>
<reference evidence="6" key="1">
    <citation type="submission" date="2023-08" db="EMBL/GenBank/DDBJ databases">
        <authorList>
            <person name="Alioto T."/>
            <person name="Alioto T."/>
            <person name="Gomez Garrido J."/>
        </authorList>
    </citation>
    <scope>NUCLEOTIDE SEQUENCE</scope>
</reference>
<proteinExistence type="predicted"/>
<keyword evidence="4" id="KW-1133">Transmembrane helix</keyword>
<accession>A0AAV1GLC1</accession>
<dbReference type="Proteomes" id="UP001178508">
    <property type="component" value="Chromosome 15"/>
</dbReference>
<protein>
    <submittedName>
        <fullName evidence="6">C-type lectin domain family 12 member B-like</fullName>
    </submittedName>
</protein>
<feature type="coiled-coil region" evidence="3">
    <location>
        <begin position="136"/>
        <end position="170"/>
    </location>
</feature>
<dbReference type="InterPro" id="IPR033989">
    <property type="entry name" value="CD209-like_CTLD"/>
</dbReference>
<dbReference type="InterPro" id="IPR018378">
    <property type="entry name" value="C-type_lectin_CS"/>
</dbReference>
<dbReference type="Pfam" id="PF00059">
    <property type="entry name" value="Lectin_C"/>
    <property type="match status" value="1"/>
</dbReference>
<evidence type="ECO:0000313" key="6">
    <source>
        <dbReference type="EMBL" id="CAJ1073606.1"/>
    </source>
</evidence>
<sequence length="320" mass="36074">MGTAHINIMADFQSQAEPGDDISLTQDNFRDLNRYGLPGSRHLKFGAAGGCFSFPSHQLVVLGLGLLNAILLIIAVITGVYCVKASSFQVPVSAASPLLAEFNFLRNQSGIIKDTVDTKVAIAKQQASHMDQKLQLKQHQISTDKLQSEVETLRTERDNLQSTKASFEENCGRCQPGWKFFRTSCYYVSTLDESNSKKNWLESRADCISKGGDLLVINNLQEQQLVTSILPTQNNRDLWWQKGYWIGLTDVKIKGTWVWVNNVTEVETIYWRTGQPRSEGEQSGNCAALLFFSNTNRMWYNGNCQDHRYNWICEKQASSV</sequence>
<evidence type="ECO:0000256" key="2">
    <source>
        <dbReference type="ARBA" id="ARBA00023157"/>
    </source>
</evidence>
<keyword evidence="4" id="KW-0812">Transmembrane</keyword>
<evidence type="ECO:0000256" key="4">
    <source>
        <dbReference type="SAM" id="Phobius"/>
    </source>
</evidence>
<dbReference type="InterPro" id="IPR016187">
    <property type="entry name" value="CTDL_fold"/>
</dbReference>
<dbReference type="PROSITE" id="PS50041">
    <property type="entry name" value="C_TYPE_LECTIN_2"/>
    <property type="match status" value="1"/>
</dbReference>
<dbReference type="CDD" id="cd03590">
    <property type="entry name" value="CLECT_DC-SIGN_like"/>
    <property type="match status" value="1"/>
</dbReference>
<keyword evidence="2" id="KW-1015">Disulfide bond</keyword>
<dbReference type="InterPro" id="IPR050111">
    <property type="entry name" value="C-type_lectin/snaclec_domain"/>
</dbReference>
<keyword evidence="3" id="KW-0175">Coiled coil</keyword>
<gene>
    <name evidence="6" type="ORF">XNOV1_A007320</name>
</gene>
<dbReference type="InterPro" id="IPR016186">
    <property type="entry name" value="C-type_lectin-like/link_sf"/>
</dbReference>
<name>A0AAV1GLC1_XYRNO</name>
<dbReference type="AlphaFoldDB" id="A0AAV1GLC1"/>
<keyword evidence="1" id="KW-0430">Lectin</keyword>
<dbReference type="InterPro" id="IPR001304">
    <property type="entry name" value="C-type_lectin-like"/>
</dbReference>
<dbReference type="EMBL" id="OY660878">
    <property type="protein sequence ID" value="CAJ1073606.1"/>
    <property type="molecule type" value="Genomic_DNA"/>
</dbReference>
<evidence type="ECO:0000256" key="3">
    <source>
        <dbReference type="SAM" id="Coils"/>
    </source>
</evidence>
<keyword evidence="4" id="KW-0472">Membrane</keyword>
<evidence type="ECO:0000259" key="5">
    <source>
        <dbReference type="PROSITE" id="PS50041"/>
    </source>
</evidence>
<dbReference type="PROSITE" id="PS00615">
    <property type="entry name" value="C_TYPE_LECTIN_1"/>
    <property type="match status" value="1"/>
</dbReference>
<dbReference type="Gene3D" id="3.10.100.10">
    <property type="entry name" value="Mannose-Binding Protein A, subunit A"/>
    <property type="match status" value="1"/>
</dbReference>
<organism evidence="6 7">
    <name type="scientific">Xyrichtys novacula</name>
    <name type="common">Pearly razorfish</name>
    <name type="synonym">Hemipteronotus novacula</name>
    <dbReference type="NCBI Taxonomy" id="13765"/>
    <lineage>
        <taxon>Eukaryota</taxon>
        <taxon>Metazoa</taxon>
        <taxon>Chordata</taxon>
        <taxon>Craniata</taxon>
        <taxon>Vertebrata</taxon>
        <taxon>Euteleostomi</taxon>
        <taxon>Actinopterygii</taxon>
        <taxon>Neopterygii</taxon>
        <taxon>Teleostei</taxon>
        <taxon>Neoteleostei</taxon>
        <taxon>Acanthomorphata</taxon>
        <taxon>Eupercaria</taxon>
        <taxon>Labriformes</taxon>
        <taxon>Labridae</taxon>
        <taxon>Xyrichtys</taxon>
    </lineage>
</organism>
<dbReference type="PANTHER" id="PTHR22803">
    <property type="entry name" value="MANNOSE, PHOSPHOLIPASE, LECTIN RECEPTOR RELATED"/>
    <property type="match status" value="1"/>
</dbReference>
<dbReference type="GO" id="GO:0030246">
    <property type="term" value="F:carbohydrate binding"/>
    <property type="evidence" value="ECO:0007669"/>
    <property type="project" value="UniProtKB-KW"/>
</dbReference>
<evidence type="ECO:0000313" key="7">
    <source>
        <dbReference type="Proteomes" id="UP001178508"/>
    </source>
</evidence>
<dbReference type="SUPFAM" id="SSF56436">
    <property type="entry name" value="C-type lectin-like"/>
    <property type="match status" value="1"/>
</dbReference>
<evidence type="ECO:0000256" key="1">
    <source>
        <dbReference type="ARBA" id="ARBA00022734"/>
    </source>
</evidence>
<feature type="transmembrane region" description="Helical" evidence="4">
    <location>
        <begin position="59"/>
        <end position="81"/>
    </location>
</feature>
<feature type="domain" description="C-type lectin" evidence="5">
    <location>
        <begin position="181"/>
        <end position="308"/>
    </location>
</feature>
<keyword evidence="7" id="KW-1185">Reference proteome</keyword>